<evidence type="ECO:0000256" key="1">
    <source>
        <dbReference type="SAM" id="Phobius"/>
    </source>
</evidence>
<dbReference type="GeneID" id="43869447"/>
<name>A0A348B6H9_9CREN</name>
<keyword evidence="1" id="KW-1133">Transmembrane helix</keyword>
<feature type="transmembrane region" description="Helical" evidence="1">
    <location>
        <begin position="7"/>
        <end position="26"/>
    </location>
</feature>
<keyword evidence="1" id="KW-0812">Transmembrane</keyword>
<reference evidence="3" key="1">
    <citation type="submission" date="2018-04" db="EMBL/GenBank/DDBJ databases">
        <title>Complete genome sequence of Sulfodiicoccus acidiphilus strain HS-1.</title>
        <authorList>
            <person name="Sakai H.D."/>
            <person name="Kurosawa N."/>
        </authorList>
    </citation>
    <scope>NUCLEOTIDE SEQUENCE [LARGE SCALE GENOMIC DNA]</scope>
    <source>
        <strain evidence="3">HS-1</strain>
    </source>
</reference>
<feature type="transmembrane region" description="Helical" evidence="1">
    <location>
        <begin position="80"/>
        <end position="102"/>
    </location>
</feature>
<protein>
    <submittedName>
        <fullName evidence="2">Uncharacterized protein</fullName>
    </submittedName>
</protein>
<keyword evidence="1" id="KW-0472">Membrane</keyword>
<feature type="transmembrane region" description="Helical" evidence="1">
    <location>
        <begin position="32"/>
        <end position="59"/>
    </location>
</feature>
<dbReference type="KEGG" id="sacd:HS1genome_2170"/>
<dbReference type="EMBL" id="AP018553">
    <property type="protein sequence ID" value="BBD73781.1"/>
    <property type="molecule type" value="Genomic_DNA"/>
</dbReference>
<proteinExistence type="predicted"/>
<keyword evidence="3" id="KW-1185">Reference proteome</keyword>
<dbReference type="Proteomes" id="UP000276741">
    <property type="component" value="Chromosome"/>
</dbReference>
<dbReference type="RefSeq" id="WP_197721491.1">
    <property type="nucleotide sequence ID" value="NZ_AP018553.1"/>
</dbReference>
<evidence type="ECO:0000313" key="2">
    <source>
        <dbReference type="EMBL" id="BBD73781.1"/>
    </source>
</evidence>
<evidence type="ECO:0000313" key="3">
    <source>
        <dbReference type="Proteomes" id="UP000276741"/>
    </source>
</evidence>
<sequence>MLLFMPSLAATAITAGIYLATDIGIFTLHNPYVIAAGIVVLILAVQGFGIILPNEVRIFMELKRGAMDRDKIVKLGMRNVYVSGSQVVFQIAIIFIMAVLTVGI</sequence>
<accession>A0A348B6H9</accession>
<organism evidence="2 3">
    <name type="scientific">Sulfodiicoccus acidiphilus</name>
    <dbReference type="NCBI Taxonomy" id="1670455"/>
    <lineage>
        <taxon>Archaea</taxon>
        <taxon>Thermoproteota</taxon>
        <taxon>Thermoprotei</taxon>
        <taxon>Sulfolobales</taxon>
        <taxon>Sulfolobaceae</taxon>
        <taxon>Sulfodiicoccus</taxon>
    </lineage>
</organism>
<dbReference type="AlphaFoldDB" id="A0A348B6H9"/>
<gene>
    <name evidence="2" type="ORF">HS1genome_2170</name>
</gene>